<evidence type="ECO:0000313" key="5">
    <source>
        <dbReference type="Proteomes" id="UP000034107"/>
    </source>
</evidence>
<feature type="domain" description="Response regulatory" evidence="3">
    <location>
        <begin position="3"/>
        <end position="119"/>
    </location>
</feature>
<evidence type="ECO:0000313" key="4">
    <source>
        <dbReference type="EMBL" id="KKU20849.1"/>
    </source>
</evidence>
<dbReference type="PANTHER" id="PTHR44591:SF3">
    <property type="entry name" value="RESPONSE REGULATORY DOMAIN-CONTAINING PROTEIN"/>
    <property type="match status" value="1"/>
</dbReference>
<dbReference type="Pfam" id="PF00072">
    <property type="entry name" value="Response_reg"/>
    <property type="match status" value="1"/>
</dbReference>
<dbReference type="InterPro" id="IPR050595">
    <property type="entry name" value="Bact_response_regulator"/>
</dbReference>
<accession>A0A0G1NJT1</accession>
<dbReference type="Proteomes" id="UP000034107">
    <property type="component" value="Unassembled WGS sequence"/>
</dbReference>
<dbReference type="InterPro" id="IPR001789">
    <property type="entry name" value="Sig_transdc_resp-reg_receiver"/>
</dbReference>
<keyword evidence="1 2" id="KW-0597">Phosphoprotein</keyword>
<evidence type="ECO:0000259" key="3">
    <source>
        <dbReference type="PROSITE" id="PS50110"/>
    </source>
</evidence>
<organism evidence="4 5">
    <name type="scientific">Candidatus Nomurabacteria bacterium GW2011_GWA1_46_11</name>
    <dbReference type="NCBI Taxonomy" id="1618732"/>
    <lineage>
        <taxon>Bacteria</taxon>
        <taxon>Candidatus Nomuraibacteriota</taxon>
    </lineage>
</organism>
<evidence type="ECO:0000256" key="1">
    <source>
        <dbReference type="ARBA" id="ARBA00022553"/>
    </source>
</evidence>
<name>A0A0G1NJT1_9BACT</name>
<dbReference type="EMBL" id="LCLS01000026">
    <property type="protein sequence ID" value="KKU20849.1"/>
    <property type="molecule type" value="Genomic_DNA"/>
</dbReference>
<sequence length="122" mass="13716">MKKILIAEDDNFLTSAYKVKLKREGFDVQVAGDGEQALLALKTFIPDIILLDLVMPIKDGFAVLEEVKKDPNLKDIPVVVMSNLGQKEDIDRARALGAREYFIKTDIQLKDMAQKIKALLDK</sequence>
<dbReference type="Gene3D" id="3.40.50.2300">
    <property type="match status" value="1"/>
</dbReference>
<protein>
    <submittedName>
        <fullName evidence="4">Response regulator receiver protein</fullName>
    </submittedName>
</protein>
<dbReference type="SMART" id="SM00448">
    <property type="entry name" value="REC"/>
    <property type="match status" value="1"/>
</dbReference>
<dbReference type="GO" id="GO:0000160">
    <property type="term" value="P:phosphorelay signal transduction system"/>
    <property type="evidence" value="ECO:0007669"/>
    <property type="project" value="InterPro"/>
</dbReference>
<dbReference type="AlphaFoldDB" id="A0A0G1NJT1"/>
<comment type="caution">
    <text evidence="4">The sequence shown here is derived from an EMBL/GenBank/DDBJ whole genome shotgun (WGS) entry which is preliminary data.</text>
</comment>
<reference evidence="4 5" key="1">
    <citation type="journal article" date="2015" name="Nature">
        <title>rRNA introns, odd ribosomes, and small enigmatic genomes across a large radiation of phyla.</title>
        <authorList>
            <person name="Brown C.T."/>
            <person name="Hug L.A."/>
            <person name="Thomas B.C."/>
            <person name="Sharon I."/>
            <person name="Castelle C.J."/>
            <person name="Singh A."/>
            <person name="Wilkins M.J."/>
            <person name="Williams K.H."/>
            <person name="Banfield J.F."/>
        </authorList>
    </citation>
    <scope>NUCLEOTIDE SEQUENCE [LARGE SCALE GENOMIC DNA]</scope>
</reference>
<feature type="modified residue" description="4-aspartylphosphate" evidence="2">
    <location>
        <position position="52"/>
    </location>
</feature>
<gene>
    <name evidence="4" type="ORF">UX31_C0026G0003</name>
</gene>
<dbReference type="SUPFAM" id="SSF52172">
    <property type="entry name" value="CheY-like"/>
    <property type="match status" value="1"/>
</dbReference>
<dbReference type="PROSITE" id="PS50110">
    <property type="entry name" value="RESPONSE_REGULATORY"/>
    <property type="match status" value="1"/>
</dbReference>
<proteinExistence type="predicted"/>
<dbReference type="PANTHER" id="PTHR44591">
    <property type="entry name" value="STRESS RESPONSE REGULATOR PROTEIN 1"/>
    <property type="match status" value="1"/>
</dbReference>
<evidence type="ECO:0000256" key="2">
    <source>
        <dbReference type="PROSITE-ProRule" id="PRU00169"/>
    </source>
</evidence>
<dbReference type="InterPro" id="IPR011006">
    <property type="entry name" value="CheY-like_superfamily"/>
</dbReference>